<evidence type="ECO:0000256" key="1">
    <source>
        <dbReference type="SAM" id="MobiDB-lite"/>
    </source>
</evidence>
<reference evidence="2 3" key="1">
    <citation type="submission" date="2024-01" db="EMBL/GenBank/DDBJ databases">
        <title>The complete chloroplast genome sequence of Lithospermum erythrorhizon: insights into the phylogenetic relationship among Boraginaceae species and the maternal lineages of purple gromwells.</title>
        <authorList>
            <person name="Okada T."/>
            <person name="Watanabe K."/>
        </authorList>
    </citation>
    <scope>NUCLEOTIDE SEQUENCE [LARGE SCALE GENOMIC DNA]</scope>
</reference>
<evidence type="ECO:0000313" key="3">
    <source>
        <dbReference type="Proteomes" id="UP001454036"/>
    </source>
</evidence>
<accession>A0AAV3REW7</accession>
<name>A0AAV3REW7_LITER</name>
<feature type="region of interest" description="Disordered" evidence="1">
    <location>
        <begin position="86"/>
        <end position="122"/>
    </location>
</feature>
<proteinExistence type="predicted"/>
<dbReference type="EMBL" id="BAABME010008761">
    <property type="protein sequence ID" value="GAA0173773.1"/>
    <property type="molecule type" value="Genomic_DNA"/>
</dbReference>
<evidence type="ECO:0000313" key="2">
    <source>
        <dbReference type="EMBL" id="GAA0173773.1"/>
    </source>
</evidence>
<gene>
    <name evidence="2" type="ORF">LIER_27321</name>
</gene>
<organism evidence="2 3">
    <name type="scientific">Lithospermum erythrorhizon</name>
    <name type="common">Purple gromwell</name>
    <name type="synonym">Lithospermum officinale var. erythrorhizon</name>
    <dbReference type="NCBI Taxonomy" id="34254"/>
    <lineage>
        <taxon>Eukaryota</taxon>
        <taxon>Viridiplantae</taxon>
        <taxon>Streptophyta</taxon>
        <taxon>Embryophyta</taxon>
        <taxon>Tracheophyta</taxon>
        <taxon>Spermatophyta</taxon>
        <taxon>Magnoliopsida</taxon>
        <taxon>eudicotyledons</taxon>
        <taxon>Gunneridae</taxon>
        <taxon>Pentapetalae</taxon>
        <taxon>asterids</taxon>
        <taxon>lamiids</taxon>
        <taxon>Boraginales</taxon>
        <taxon>Boraginaceae</taxon>
        <taxon>Boraginoideae</taxon>
        <taxon>Lithospermeae</taxon>
        <taxon>Lithospermum</taxon>
    </lineage>
</organism>
<dbReference type="Proteomes" id="UP001454036">
    <property type="component" value="Unassembled WGS sequence"/>
</dbReference>
<sequence>MSGGLNVGCEALGWGDARRNMGGEMCGVWSGGWDGVMCGNKYGMLRGMSGGWCLGGEDREMSGDRGLRGGMSGRVFVDVALGRRGGGRRVQAGGRNHPQGMAADARPHLPAIRAAGNEERRR</sequence>
<keyword evidence="3" id="KW-1185">Reference proteome</keyword>
<dbReference type="AlphaFoldDB" id="A0AAV3REW7"/>
<comment type="caution">
    <text evidence="2">The sequence shown here is derived from an EMBL/GenBank/DDBJ whole genome shotgun (WGS) entry which is preliminary data.</text>
</comment>
<protein>
    <submittedName>
        <fullName evidence="2">Uncharacterized protein</fullName>
    </submittedName>
</protein>